<accession>A0A0D1Y534</accession>
<dbReference type="Gene3D" id="3.40.50.720">
    <property type="entry name" value="NAD(P)-binding Rossmann-like Domain"/>
    <property type="match status" value="1"/>
</dbReference>
<dbReference type="OrthoDB" id="1933717at2759"/>
<dbReference type="PANTHER" id="PTHR43115:SF4">
    <property type="entry name" value="DEHYDROGENASE_REDUCTASE SDR FAMILY MEMBER 11"/>
    <property type="match status" value="1"/>
</dbReference>
<dbReference type="VEuPathDB" id="FungiDB:PV08_11787"/>
<dbReference type="GeneID" id="27338870"/>
<comment type="similarity">
    <text evidence="1">Belongs to the short-chain dehydrogenases/reductases (SDR) family.</text>
</comment>
<dbReference type="Proteomes" id="UP000053328">
    <property type="component" value="Unassembled WGS sequence"/>
</dbReference>
<reference evidence="3 4" key="1">
    <citation type="submission" date="2015-01" db="EMBL/GenBank/DDBJ databases">
        <title>The Genome Sequence of Exophiala spinifera CBS89968.</title>
        <authorList>
            <consortium name="The Broad Institute Genomics Platform"/>
            <person name="Cuomo C."/>
            <person name="de Hoog S."/>
            <person name="Gorbushina A."/>
            <person name="Stielow B."/>
            <person name="Teixiera M."/>
            <person name="Abouelleil A."/>
            <person name="Chapman S.B."/>
            <person name="Priest M."/>
            <person name="Young S.K."/>
            <person name="Wortman J."/>
            <person name="Nusbaum C."/>
            <person name="Birren B."/>
        </authorList>
    </citation>
    <scope>NUCLEOTIDE SEQUENCE [LARGE SCALE GENOMIC DNA]</scope>
    <source>
        <strain evidence="3 4">CBS 89968</strain>
    </source>
</reference>
<dbReference type="Pfam" id="PF00106">
    <property type="entry name" value="adh_short"/>
    <property type="match status" value="1"/>
</dbReference>
<dbReference type="STRING" id="91928.A0A0D1Y534"/>
<proteinExistence type="inferred from homology"/>
<dbReference type="PRINTS" id="PR00081">
    <property type="entry name" value="GDHRDH"/>
</dbReference>
<evidence type="ECO:0000256" key="1">
    <source>
        <dbReference type="ARBA" id="ARBA00006484"/>
    </source>
</evidence>
<evidence type="ECO:0000256" key="2">
    <source>
        <dbReference type="ARBA" id="ARBA00023002"/>
    </source>
</evidence>
<protein>
    <submittedName>
        <fullName evidence="3">Uncharacterized protein</fullName>
    </submittedName>
</protein>
<gene>
    <name evidence="3" type="ORF">PV08_11787</name>
</gene>
<name>A0A0D1Y534_9EURO</name>
<dbReference type="EMBL" id="KN847501">
    <property type="protein sequence ID" value="KIW10011.1"/>
    <property type="molecule type" value="Genomic_DNA"/>
</dbReference>
<sequence>MSDPRMAAINNFTVKQHKSVPPELNPRDAVLPDPFTVCIMGASRGIGEHIAYAYAQAGASRIVISSRATGDLETVARNISDDINSRVKVDLVECDVSSASAVEALAEYVRTRCGRLDLLVLNAGYAGPVTTRMDQGKPEWVRRAFEVNAMGTYLAAHYFVPLLLESPNGAKGFIAVGSFAGCIRRGIIANTGYTVSKMAQIRLVEYLDEQYGQYGLVSLVVHPGAVATKMAEGNTPEEFLPYLTDDVDLCGAVCVWLSKQLNNIHWLSGRLISATWDMAELMSKEQQIREKDLLKFVMVTG</sequence>
<dbReference type="SUPFAM" id="SSF51735">
    <property type="entry name" value="NAD(P)-binding Rossmann-fold domains"/>
    <property type="match status" value="1"/>
</dbReference>
<dbReference type="GO" id="GO:0016491">
    <property type="term" value="F:oxidoreductase activity"/>
    <property type="evidence" value="ECO:0007669"/>
    <property type="project" value="UniProtKB-KW"/>
</dbReference>
<dbReference type="InterPro" id="IPR036291">
    <property type="entry name" value="NAD(P)-bd_dom_sf"/>
</dbReference>
<dbReference type="InterPro" id="IPR002347">
    <property type="entry name" value="SDR_fam"/>
</dbReference>
<dbReference type="HOGENOM" id="CLU_010194_8_0_1"/>
<dbReference type="CDD" id="cd05233">
    <property type="entry name" value="SDR_c"/>
    <property type="match status" value="1"/>
</dbReference>
<dbReference type="PANTHER" id="PTHR43115">
    <property type="entry name" value="DEHYDROGENASE/REDUCTASE SDR FAMILY MEMBER 11"/>
    <property type="match status" value="1"/>
</dbReference>
<keyword evidence="2" id="KW-0560">Oxidoreductase</keyword>
<dbReference type="RefSeq" id="XP_016230227.1">
    <property type="nucleotide sequence ID" value="XM_016386095.1"/>
</dbReference>
<organism evidence="3 4">
    <name type="scientific">Exophiala spinifera</name>
    <dbReference type="NCBI Taxonomy" id="91928"/>
    <lineage>
        <taxon>Eukaryota</taxon>
        <taxon>Fungi</taxon>
        <taxon>Dikarya</taxon>
        <taxon>Ascomycota</taxon>
        <taxon>Pezizomycotina</taxon>
        <taxon>Eurotiomycetes</taxon>
        <taxon>Chaetothyriomycetidae</taxon>
        <taxon>Chaetothyriales</taxon>
        <taxon>Herpotrichiellaceae</taxon>
        <taxon>Exophiala</taxon>
    </lineage>
</organism>
<evidence type="ECO:0000313" key="3">
    <source>
        <dbReference type="EMBL" id="KIW10011.1"/>
    </source>
</evidence>
<dbReference type="AlphaFoldDB" id="A0A0D1Y534"/>
<evidence type="ECO:0000313" key="4">
    <source>
        <dbReference type="Proteomes" id="UP000053328"/>
    </source>
</evidence>
<keyword evidence="4" id="KW-1185">Reference proteome</keyword>